<keyword evidence="2" id="KW-0229">DNA integration</keyword>
<evidence type="ECO:0000256" key="2">
    <source>
        <dbReference type="ARBA" id="ARBA00022908"/>
    </source>
</evidence>
<dbReference type="PANTHER" id="PTHR30349:SF64">
    <property type="entry name" value="PROPHAGE INTEGRASE INTD-RELATED"/>
    <property type="match status" value="1"/>
</dbReference>
<evidence type="ECO:0000259" key="7">
    <source>
        <dbReference type="PROSITE" id="PS51900"/>
    </source>
</evidence>
<dbReference type="InterPro" id="IPR025269">
    <property type="entry name" value="SAM-like_dom"/>
</dbReference>
<evidence type="ECO:0000256" key="3">
    <source>
        <dbReference type="ARBA" id="ARBA00023125"/>
    </source>
</evidence>
<dbReference type="GO" id="GO:0003677">
    <property type="term" value="F:DNA binding"/>
    <property type="evidence" value="ECO:0007669"/>
    <property type="project" value="UniProtKB-UniRule"/>
</dbReference>
<keyword evidence="3 5" id="KW-0238">DNA-binding</keyword>
<dbReference type="Pfam" id="PF13102">
    <property type="entry name" value="Phage_int_SAM_5"/>
    <property type="match status" value="1"/>
</dbReference>
<dbReference type="InterPro" id="IPR050090">
    <property type="entry name" value="Tyrosine_recombinase_XerCD"/>
</dbReference>
<organism evidence="8 9">
    <name type="scientific">Pontibacter chinhatensis</name>
    <dbReference type="NCBI Taxonomy" id="1436961"/>
    <lineage>
        <taxon>Bacteria</taxon>
        <taxon>Pseudomonadati</taxon>
        <taxon>Bacteroidota</taxon>
        <taxon>Cytophagia</taxon>
        <taxon>Cytophagales</taxon>
        <taxon>Hymenobacteraceae</taxon>
        <taxon>Pontibacter</taxon>
    </lineage>
</organism>
<dbReference type="GO" id="GO:0006310">
    <property type="term" value="P:DNA recombination"/>
    <property type="evidence" value="ECO:0007669"/>
    <property type="project" value="UniProtKB-KW"/>
</dbReference>
<dbReference type="Gene3D" id="1.10.443.10">
    <property type="entry name" value="Intergrase catalytic core"/>
    <property type="match status" value="1"/>
</dbReference>
<dbReference type="InterPro" id="IPR002104">
    <property type="entry name" value="Integrase_catalytic"/>
</dbReference>
<proteinExistence type="inferred from homology"/>
<evidence type="ECO:0000313" key="9">
    <source>
        <dbReference type="Proteomes" id="UP000198724"/>
    </source>
</evidence>
<evidence type="ECO:0000256" key="5">
    <source>
        <dbReference type="PROSITE-ProRule" id="PRU01248"/>
    </source>
</evidence>
<dbReference type="InterPro" id="IPR044068">
    <property type="entry name" value="CB"/>
</dbReference>
<name>A0A1I2VDP5_9BACT</name>
<sequence length="426" mass="48874">MVKSMKQKVSTAIILDTRRSHSDGLYPVKLRITYQRKQKYYPVINERGEPYRYTLAEFEKIRNPKARGGYKEVSISLDKAEHAALEVIEKLPVFSFEAFESRYVTDYKKGDVFAAYRYKIAEIKKEGRAGTASNYECSYKSLLEFCKNKPLPFTSVTKTFLQAYEKWMVGSGKSLTTVGIYLRPLRAVFNDAIASGEVNPEMYPFGKRKYTIPASRNVKKALTLSDIEKIVTYEPKHDGEAKARDLWFFSYLCNGINVKDMARLKYENIIGDEITFVRAKTERTNRQNIKPIVAVLTPEMKQIIKRWGNKPAKSDSYIFPILKKGLSPEEELAQVRYATKAINKYIKRIAAEVGIEKNVSTYTARHSFSTVLKRSGASMELISESLGHSDMKTTENYLDSFESDLKKHFAAQLTAFRKDREEAEVE</sequence>
<dbReference type="GO" id="GO:0015074">
    <property type="term" value="P:DNA integration"/>
    <property type="evidence" value="ECO:0007669"/>
    <property type="project" value="UniProtKB-KW"/>
</dbReference>
<reference evidence="9" key="1">
    <citation type="submission" date="2016-10" db="EMBL/GenBank/DDBJ databases">
        <authorList>
            <person name="Varghese N."/>
            <person name="Submissions S."/>
        </authorList>
    </citation>
    <scope>NUCLEOTIDE SEQUENCE [LARGE SCALE GENOMIC DNA]</scope>
    <source>
        <strain evidence="9">LP51</strain>
    </source>
</reference>
<evidence type="ECO:0000256" key="1">
    <source>
        <dbReference type="ARBA" id="ARBA00008857"/>
    </source>
</evidence>
<evidence type="ECO:0000256" key="4">
    <source>
        <dbReference type="ARBA" id="ARBA00023172"/>
    </source>
</evidence>
<dbReference type="Gene3D" id="1.10.150.130">
    <property type="match status" value="1"/>
</dbReference>
<dbReference type="InterPro" id="IPR010998">
    <property type="entry name" value="Integrase_recombinase_N"/>
</dbReference>
<accession>A0A1I2VDP5</accession>
<dbReference type="PROSITE" id="PS51900">
    <property type="entry name" value="CB"/>
    <property type="match status" value="1"/>
</dbReference>
<feature type="domain" description="Core-binding (CB)" evidence="7">
    <location>
        <begin position="107"/>
        <end position="193"/>
    </location>
</feature>
<dbReference type="EMBL" id="FOOT01000004">
    <property type="protein sequence ID" value="SFG87475.1"/>
    <property type="molecule type" value="Genomic_DNA"/>
</dbReference>
<feature type="domain" description="Tyr recombinase" evidence="6">
    <location>
        <begin position="217"/>
        <end position="410"/>
    </location>
</feature>
<evidence type="ECO:0000313" key="8">
    <source>
        <dbReference type="EMBL" id="SFG87475.1"/>
    </source>
</evidence>
<dbReference type="PANTHER" id="PTHR30349">
    <property type="entry name" value="PHAGE INTEGRASE-RELATED"/>
    <property type="match status" value="1"/>
</dbReference>
<dbReference type="STRING" id="1436961.SAMN05421739_104153"/>
<dbReference type="SUPFAM" id="SSF56349">
    <property type="entry name" value="DNA breaking-rejoining enzymes"/>
    <property type="match status" value="1"/>
</dbReference>
<keyword evidence="9" id="KW-1185">Reference proteome</keyword>
<dbReference type="InterPro" id="IPR013762">
    <property type="entry name" value="Integrase-like_cat_sf"/>
</dbReference>
<keyword evidence="4" id="KW-0233">DNA recombination</keyword>
<comment type="similarity">
    <text evidence="1">Belongs to the 'phage' integrase family.</text>
</comment>
<protein>
    <submittedName>
        <fullName evidence="8">Site-specific recombinase XerD</fullName>
    </submittedName>
</protein>
<dbReference type="PROSITE" id="PS51898">
    <property type="entry name" value="TYR_RECOMBINASE"/>
    <property type="match status" value="1"/>
</dbReference>
<gene>
    <name evidence="8" type="ORF">SAMN05421739_104153</name>
</gene>
<dbReference type="Pfam" id="PF00589">
    <property type="entry name" value="Phage_integrase"/>
    <property type="match status" value="1"/>
</dbReference>
<dbReference type="CDD" id="cd01185">
    <property type="entry name" value="INTN1_C_like"/>
    <property type="match status" value="1"/>
</dbReference>
<dbReference type="AlphaFoldDB" id="A0A1I2VDP5"/>
<dbReference type="InterPro" id="IPR011010">
    <property type="entry name" value="DNA_brk_join_enz"/>
</dbReference>
<dbReference type="Proteomes" id="UP000198724">
    <property type="component" value="Unassembled WGS sequence"/>
</dbReference>
<evidence type="ECO:0000259" key="6">
    <source>
        <dbReference type="PROSITE" id="PS51898"/>
    </source>
</evidence>